<keyword evidence="2" id="KW-1185">Reference proteome</keyword>
<dbReference type="Proteomes" id="UP001060085">
    <property type="component" value="Linkage Group LG03"/>
</dbReference>
<dbReference type="EMBL" id="CM044703">
    <property type="protein sequence ID" value="KAI5673286.1"/>
    <property type="molecule type" value="Genomic_DNA"/>
</dbReference>
<comment type="caution">
    <text evidence="1">The sequence shown here is derived from an EMBL/GenBank/DDBJ whole genome shotgun (WGS) entry which is preliminary data.</text>
</comment>
<sequence length="186" mass="21376">MSKRWKVPGLMESQMRIRPRDGQTEYKRRKDDLKTSLFRQDQVQKNCDNILVRDKAPMQITLSFAETERVASFYAHLTLYRQMNSRSSRRASIKFTSVLVHKYKRTNVAGVISAGDRAKLITTNDEPTTDLKGYIVVRFEVVPCSFQHNPKLLKDPINYSTYPSPIKCDSAVVAMPIKEGQPLTFS</sequence>
<reference evidence="2" key="1">
    <citation type="journal article" date="2023" name="Nat. Plants">
        <title>Single-cell RNA sequencing provides a high-resolution roadmap for understanding the multicellular compartmentation of specialized metabolism.</title>
        <authorList>
            <person name="Sun S."/>
            <person name="Shen X."/>
            <person name="Li Y."/>
            <person name="Li Y."/>
            <person name="Wang S."/>
            <person name="Li R."/>
            <person name="Zhang H."/>
            <person name="Shen G."/>
            <person name="Guo B."/>
            <person name="Wei J."/>
            <person name="Xu J."/>
            <person name="St-Pierre B."/>
            <person name="Chen S."/>
            <person name="Sun C."/>
        </authorList>
    </citation>
    <scope>NUCLEOTIDE SEQUENCE [LARGE SCALE GENOMIC DNA]</scope>
</reference>
<evidence type="ECO:0000313" key="2">
    <source>
        <dbReference type="Proteomes" id="UP001060085"/>
    </source>
</evidence>
<evidence type="ECO:0000313" key="1">
    <source>
        <dbReference type="EMBL" id="KAI5673286.1"/>
    </source>
</evidence>
<name>A0ACC0BL15_CATRO</name>
<proteinExistence type="predicted"/>
<accession>A0ACC0BL15</accession>
<gene>
    <name evidence="1" type="ORF">M9H77_13650</name>
</gene>
<protein>
    <submittedName>
        <fullName evidence="1">Uncharacterized protein</fullName>
    </submittedName>
</protein>
<organism evidence="1 2">
    <name type="scientific">Catharanthus roseus</name>
    <name type="common">Madagascar periwinkle</name>
    <name type="synonym">Vinca rosea</name>
    <dbReference type="NCBI Taxonomy" id="4058"/>
    <lineage>
        <taxon>Eukaryota</taxon>
        <taxon>Viridiplantae</taxon>
        <taxon>Streptophyta</taxon>
        <taxon>Embryophyta</taxon>
        <taxon>Tracheophyta</taxon>
        <taxon>Spermatophyta</taxon>
        <taxon>Magnoliopsida</taxon>
        <taxon>eudicotyledons</taxon>
        <taxon>Gunneridae</taxon>
        <taxon>Pentapetalae</taxon>
        <taxon>asterids</taxon>
        <taxon>lamiids</taxon>
        <taxon>Gentianales</taxon>
        <taxon>Apocynaceae</taxon>
        <taxon>Rauvolfioideae</taxon>
        <taxon>Vinceae</taxon>
        <taxon>Catharanthinae</taxon>
        <taxon>Catharanthus</taxon>
    </lineage>
</organism>